<dbReference type="GO" id="GO:0005802">
    <property type="term" value="C:trans-Golgi network"/>
    <property type="evidence" value="ECO:0007669"/>
    <property type="project" value="TreeGrafter"/>
</dbReference>
<evidence type="ECO:0000256" key="6">
    <source>
        <dbReference type="SAM" id="MobiDB-lite"/>
    </source>
</evidence>
<dbReference type="Gene3D" id="1.20.58.160">
    <property type="match status" value="1"/>
</dbReference>
<dbReference type="OrthoDB" id="2018246at2759"/>
<dbReference type="InterPro" id="IPR002014">
    <property type="entry name" value="VHS_dom"/>
</dbReference>
<dbReference type="InterPro" id="IPR013041">
    <property type="entry name" value="Clathrin_app_Ig-like_sf"/>
</dbReference>
<keyword evidence="4" id="KW-0333">Golgi apparatus</keyword>
<evidence type="ECO:0000256" key="2">
    <source>
        <dbReference type="ARBA" id="ARBA00022448"/>
    </source>
</evidence>
<dbReference type="GO" id="GO:0035091">
    <property type="term" value="F:phosphatidylinositol binding"/>
    <property type="evidence" value="ECO:0007669"/>
    <property type="project" value="InterPro"/>
</dbReference>
<dbReference type="InterPro" id="IPR008152">
    <property type="entry name" value="Clathrin_a/b/g-adaptin_app_Ig"/>
</dbReference>
<dbReference type="InterPro" id="IPR008153">
    <property type="entry name" value="GAE_dom"/>
</dbReference>
<dbReference type="EMBL" id="CP048999">
    <property type="protein sequence ID" value="QID83675.1"/>
    <property type="molecule type" value="Genomic_DNA"/>
</dbReference>
<feature type="compositionally biased region" description="Polar residues" evidence="6">
    <location>
        <begin position="371"/>
        <end position="381"/>
    </location>
</feature>
<keyword evidence="3" id="KW-0653">Protein transport</keyword>
<dbReference type="GO" id="GO:0043328">
    <property type="term" value="P:protein transport to vacuole involved in ubiquitin-dependent protein catabolic process via the multivesicular body sorting pathway"/>
    <property type="evidence" value="ECO:0007669"/>
    <property type="project" value="TreeGrafter"/>
</dbReference>
<dbReference type="SMART" id="SM00288">
    <property type="entry name" value="VHS"/>
    <property type="match status" value="1"/>
</dbReference>
<proteinExistence type="predicted"/>
<evidence type="ECO:0000259" key="8">
    <source>
        <dbReference type="PROSITE" id="PS50180"/>
    </source>
</evidence>
<dbReference type="InterPro" id="IPR004152">
    <property type="entry name" value="GAT_dom"/>
</dbReference>
<keyword evidence="2" id="KW-0813">Transport</keyword>
<feature type="region of interest" description="Disordered" evidence="6">
    <location>
        <begin position="1"/>
        <end position="20"/>
    </location>
</feature>
<feature type="region of interest" description="Disordered" evidence="6">
    <location>
        <begin position="321"/>
        <end position="395"/>
    </location>
</feature>
<name>A0A6C1E3F9_SACPS</name>
<dbReference type="FunFam" id="1.25.40.90:FF:000008">
    <property type="entry name" value="VHS domain protein"/>
    <property type="match status" value="1"/>
</dbReference>
<comment type="function">
    <text evidence="5">May play a role in the regulation of membrane traffic through the trans-Golgi network.</text>
</comment>
<dbReference type="PANTHER" id="PTHR47180">
    <property type="entry name" value="ADP-RIBOSYLATION FACTOR-BINDING PROTEIN GGA1-RELATED"/>
    <property type="match status" value="1"/>
</dbReference>
<organism evidence="10 11">
    <name type="scientific">Saccharomyces pastorianus</name>
    <name type="common">Lager yeast</name>
    <name type="synonym">Saccharomyces cerevisiae x Saccharomyces eubayanus</name>
    <dbReference type="NCBI Taxonomy" id="27292"/>
    <lineage>
        <taxon>Eukaryota</taxon>
        <taxon>Fungi</taxon>
        <taxon>Dikarya</taxon>
        <taxon>Ascomycota</taxon>
        <taxon>Saccharomycotina</taxon>
        <taxon>Saccharomycetes</taxon>
        <taxon>Saccharomycetales</taxon>
        <taxon>Saccharomycetaceae</taxon>
        <taxon>Saccharomyces</taxon>
    </lineage>
</organism>
<dbReference type="Pfam" id="PF18308">
    <property type="entry name" value="GGA_N-GAT"/>
    <property type="match status" value="1"/>
</dbReference>
<dbReference type="GO" id="GO:0006895">
    <property type="term" value="P:Golgi to endosome transport"/>
    <property type="evidence" value="ECO:0007669"/>
    <property type="project" value="UniProtKB-ARBA"/>
</dbReference>
<comment type="subcellular location">
    <subcellularLocation>
        <location evidence="1">Golgi apparatus</location>
        <location evidence="1">trans-Golgi network</location>
    </subcellularLocation>
</comment>
<keyword evidence="11" id="KW-1185">Reference proteome</keyword>
<dbReference type="InterPro" id="IPR038425">
    <property type="entry name" value="GAT_sf"/>
</dbReference>
<evidence type="ECO:0000313" key="11">
    <source>
        <dbReference type="Proteomes" id="UP000501346"/>
    </source>
</evidence>
<dbReference type="FunFam" id="1.20.5.170:FF:000024">
    <property type="entry name" value="VHS domain-containing protein"/>
    <property type="match status" value="1"/>
</dbReference>
<gene>
    <name evidence="10" type="primary">GGA1_2</name>
    <name evidence="10" type="ORF">GRS66_006149</name>
</gene>
<feature type="domain" description="GAT" evidence="9">
    <location>
        <begin position="192"/>
        <end position="317"/>
    </location>
</feature>
<evidence type="ECO:0000259" key="9">
    <source>
        <dbReference type="PROSITE" id="PS50909"/>
    </source>
</evidence>
<evidence type="ECO:0000259" key="7">
    <source>
        <dbReference type="PROSITE" id="PS50179"/>
    </source>
</evidence>
<evidence type="ECO:0000256" key="1">
    <source>
        <dbReference type="ARBA" id="ARBA00004601"/>
    </source>
</evidence>
<reference evidence="10 11" key="1">
    <citation type="journal article" date="2019" name="BMC Genomics">
        <title>Chromosome level assembly and comparative genome analysis confirm lager-brewing yeasts originated from a single hybridization.</title>
        <authorList>
            <person name="Salazar A.N."/>
            <person name="Gorter de Vries A.R."/>
            <person name="van den Broek M."/>
            <person name="Brouwers N."/>
            <person name="de la Torre Cortes P."/>
            <person name="Kuijpers N.G.A."/>
            <person name="Daran J.G."/>
            <person name="Abeel T."/>
        </authorList>
    </citation>
    <scope>NUCLEOTIDE SEQUENCE [LARGE SCALE GENOMIC DNA]</scope>
    <source>
        <strain evidence="10 11">CBS 1483</strain>
    </source>
</reference>
<dbReference type="SMART" id="SM00809">
    <property type="entry name" value="Alpha_adaptinC2"/>
    <property type="match status" value="1"/>
</dbReference>
<dbReference type="Proteomes" id="UP000501346">
    <property type="component" value="Chromosome SeII-SeIV"/>
</dbReference>
<dbReference type="Pfam" id="PF00790">
    <property type="entry name" value="VHS"/>
    <property type="match status" value="1"/>
</dbReference>
<dbReference type="Pfam" id="PF02883">
    <property type="entry name" value="Alpha_adaptinC2"/>
    <property type="match status" value="1"/>
</dbReference>
<dbReference type="GO" id="GO:0043130">
    <property type="term" value="F:ubiquitin binding"/>
    <property type="evidence" value="ECO:0007669"/>
    <property type="project" value="InterPro"/>
</dbReference>
<dbReference type="PROSITE" id="PS50179">
    <property type="entry name" value="VHS"/>
    <property type="match status" value="1"/>
</dbReference>
<dbReference type="CDD" id="cd14235">
    <property type="entry name" value="GAT_GGA_fungi"/>
    <property type="match status" value="1"/>
</dbReference>
<dbReference type="InterPro" id="IPR052653">
    <property type="entry name" value="ARF-binding"/>
</dbReference>
<feature type="domain" description="VHS" evidence="7">
    <location>
        <begin position="29"/>
        <end position="165"/>
    </location>
</feature>
<sequence>MPQRIELTSEPVRRPQSSGSSLIRKIQRACKSTLPEPDLGLNLDIADFINSKQGATPREAVLTIGKLINNGDTQTAVFALSLLDVLVKNCGYPLHLQISRKEFLNDLVKRFPERPPLRYSKVQQMVLEAIEEWYQTICKHASYKDDLQYISDMHKLLKYKGYAFPKVESENLAVLRPNDRLRTPSELQEEQEIAQAAKLEELLRSGKPDDLKEANKLMKVMAGFKDDTKLAVKQAINNELNKLKRKADLFNEMLTSTDEPDLENETVQELYGDLKSAQPKFKKLIEEEHDDDMLVENLLKFNELVLQLLEKYRSIKGVKGEEKSFNSATEPSKEVSLIDFGDDSSSSAPPAPSLSKSPQPIEDLLGDFNDLSMSSSSKPQENTTRTTNLSNNNKSKTADIDLLDFYLPSPENKASEFPDTNSFDLLSDLMDNSNSSKKSIHQSQRPTLHESDYLKIDYEIVRESPTKLKLAIYYSNLSSGPITDLAFLLASPRNTTLSLQPQSGNFLENNTKDGIKQTAFIEGTPLNSDKAIKLKWKANYKAMDAAREEFGTATLSKI</sequence>
<protein>
    <submittedName>
        <fullName evidence="10">ARF-binding protein</fullName>
    </submittedName>
</protein>
<dbReference type="CDD" id="cd16998">
    <property type="entry name" value="VHS_GGA_fungi"/>
    <property type="match status" value="1"/>
</dbReference>
<dbReference type="SUPFAM" id="SSF89009">
    <property type="entry name" value="GAT-like domain"/>
    <property type="match status" value="1"/>
</dbReference>
<feature type="domain" description="GAE" evidence="8">
    <location>
        <begin position="441"/>
        <end position="558"/>
    </location>
</feature>
<dbReference type="InterPro" id="IPR041198">
    <property type="entry name" value="GGA_N-GAT"/>
</dbReference>
<feature type="compositionally biased region" description="Low complexity" evidence="6">
    <location>
        <begin position="382"/>
        <end position="395"/>
    </location>
</feature>
<dbReference type="Gene3D" id="1.25.40.90">
    <property type="match status" value="1"/>
</dbReference>
<accession>A0A6C1E3F9</accession>
<dbReference type="Pfam" id="PF03127">
    <property type="entry name" value="GAT"/>
    <property type="match status" value="1"/>
</dbReference>
<dbReference type="PANTHER" id="PTHR47180:SF1">
    <property type="entry name" value="ADP-RIBOSYLATION FACTOR-BINDING PROTEIN GGA1-RELATED"/>
    <property type="match status" value="1"/>
</dbReference>
<dbReference type="PROSITE" id="PS50909">
    <property type="entry name" value="GAT"/>
    <property type="match status" value="1"/>
</dbReference>
<evidence type="ECO:0000256" key="3">
    <source>
        <dbReference type="ARBA" id="ARBA00022927"/>
    </source>
</evidence>
<dbReference type="AlphaFoldDB" id="A0A6C1E3F9"/>
<dbReference type="InterPro" id="IPR008942">
    <property type="entry name" value="ENTH_VHS"/>
</dbReference>
<feature type="compositionally biased region" description="Low complexity" evidence="6">
    <location>
        <begin position="344"/>
        <end position="360"/>
    </location>
</feature>
<dbReference type="Gene3D" id="2.60.40.1230">
    <property type="match status" value="1"/>
</dbReference>
<dbReference type="GO" id="GO:0005829">
    <property type="term" value="C:cytosol"/>
    <property type="evidence" value="ECO:0007669"/>
    <property type="project" value="GOC"/>
</dbReference>
<dbReference type="GO" id="GO:0006896">
    <property type="term" value="P:Golgi to vacuole transport"/>
    <property type="evidence" value="ECO:0007669"/>
    <property type="project" value="TreeGrafter"/>
</dbReference>
<dbReference type="SUPFAM" id="SSF49348">
    <property type="entry name" value="Clathrin adaptor appendage domain"/>
    <property type="match status" value="1"/>
</dbReference>
<evidence type="ECO:0000313" key="10">
    <source>
        <dbReference type="EMBL" id="QID83675.1"/>
    </source>
</evidence>
<dbReference type="SUPFAM" id="SSF48464">
    <property type="entry name" value="ENTH/VHS domain"/>
    <property type="match status" value="1"/>
</dbReference>
<dbReference type="PROSITE" id="PS50180">
    <property type="entry name" value="GAE"/>
    <property type="match status" value="1"/>
</dbReference>
<evidence type="ECO:0000256" key="5">
    <source>
        <dbReference type="ARBA" id="ARBA00053552"/>
    </source>
</evidence>
<evidence type="ECO:0000256" key="4">
    <source>
        <dbReference type="ARBA" id="ARBA00023034"/>
    </source>
</evidence>
<dbReference type="Gene3D" id="1.20.5.170">
    <property type="match status" value="1"/>
</dbReference>